<dbReference type="EMBL" id="CP080096">
    <property type="protein sequence ID" value="QYD73835.1"/>
    <property type="molecule type" value="Genomic_DNA"/>
</dbReference>
<organism evidence="3 4">
    <name type="scientific">Paraburkholderia edwinii</name>
    <dbReference type="NCBI Taxonomy" id="2861782"/>
    <lineage>
        <taxon>Bacteria</taxon>
        <taxon>Pseudomonadati</taxon>
        <taxon>Pseudomonadota</taxon>
        <taxon>Betaproteobacteria</taxon>
        <taxon>Burkholderiales</taxon>
        <taxon>Burkholderiaceae</taxon>
        <taxon>Paraburkholderia</taxon>
    </lineage>
</organism>
<evidence type="ECO:0000313" key="3">
    <source>
        <dbReference type="EMBL" id="QYD73835.1"/>
    </source>
</evidence>
<accession>A0ABX8V2W2</accession>
<feature type="signal peptide" evidence="2">
    <location>
        <begin position="1"/>
        <end position="22"/>
    </location>
</feature>
<protein>
    <submittedName>
        <fullName evidence="3">Uncharacterized protein</fullName>
    </submittedName>
</protein>
<dbReference type="Proteomes" id="UP000826462">
    <property type="component" value="Chromosome 2"/>
</dbReference>
<proteinExistence type="predicted"/>
<sequence>MKSVIRSLVVAGALAIPAFAFAQATDSAASQGAAVSTSQQAGGSYGGVADGSAAGGQSAPAHHRFDFLRHGNPSKPGDCVGPVSFCQIYFGG</sequence>
<gene>
    <name evidence="3" type="ORF">KZJ38_28750</name>
</gene>
<keyword evidence="2" id="KW-0732">Signal</keyword>
<evidence type="ECO:0000256" key="1">
    <source>
        <dbReference type="SAM" id="MobiDB-lite"/>
    </source>
</evidence>
<name>A0ABX8V2W2_9BURK</name>
<feature type="chain" id="PRO_5045816517" evidence="2">
    <location>
        <begin position="23"/>
        <end position="92"/>
    </location>
</feature>
<reference evidence="3 4" key="1">
    <citation type="submission" date="2021-07" db="EMBL/GenBank/DDBJ databases">
        <title>Paraburkholderia edwinii protects Aspergillus sp. from phenazines by acting as a toxin sponge.</title>
        <authorList>
            <person name="Dahlstrom K.M."/>
            <person name="Newman D.K."/>
        </authorList>
    </citation>
    <scope>NUCLEOTIDE SEQUENCE [LARGE SCALE GENOMIC DNA]</scope>
    <source>
        <strain evidence="3 4">Pe01</strain>
    </source>
</reference>
<feature type="region of interest" description="Disordered" evidence="1">
    <location>
        <begin position="38"/>
        <end position="59"/>
    </location>
</feature>
<evidence type="ECO:0000256" key="2">
    <source>
        <dbReference type="SAM" id="SignalP"/>
    </source>
</evidence>
<keyword evidence="4" id="KW-1185">Reference proteome</keyword>
<evidence type="ECO:0000313" key="4">
    <source>
        <dbReference type="Proteomes" id="UP000826462"/>
    </source>
</evidence>